<sequence>MGNETSYPAEMCSHFDHDEIKRLGRSFKKLDLDKSGTLSVEEFLSLPQLRHNPLLHRVIDIFDTDGNGEVDFKEFIAGASQFSVRGSEEQKLRFAFSIYDMDKDGYISNGELFQVLKMLVGNNLRDWQLQQLVDKTIIILDRDGDGRISFEEFSAVVRGLEIHKKLVLLV</sequence>
<dbReference type="Pfam" id="PF13499">
    <property type="entry name" value="EF-hand_7"/>
    <property type="match status" value="2"/>
</dbReference>
<dbReference type="FunFam" id="1.10.238.10:FF:000047">
    <property type="entry name" value="Calcineurin subunit B type 1"/>
    <property type="match status" value="1"/>
</dbReference>
<evidence type="ECO:0000313" key="8">
    <source>
        <dbReference type="RefSeq" id="XP_004372266.1"/>
    </source>
</evidence>
<dbReference type="GeneID" id="101355330"/>
<evidence type="ECO:0000256" key="4">
    <source>
        <dbReference type="ARBA" id="ARBA00023754"/>
    </source>
</evidence>
<reference evidence="8" key="1">
    <citation type="submission" date="2025-08" db="UniProtKB">
        <authorList>
            <consortium name="RefSeq"/>
        </authorList>
    </citation>
    <scope>IDENTIFICATION</scope>
</reference>
<dbReference type="PANTHER" id="PTHR45942">
    <property type="entry name" value="PROTEIN PHOSPATASE 3 REGULATORY SUBUNIT B ALPHA ISOFORM TYPE 1"/>
    <property type="match status" value="1"/>
</dbReference>
<keyword evidence="7" id="KW-1185">Reference proteome</keyword>
<feature type="domain" description="EF-hand" evidence="6">
    <location>
        <begin position="55"/>
        <end position="85"/>
    </location>
</feature>
<dbReference type="FunCoup" id="A0A2Y9DDU4">
    <property type="interactions" value="1030"/>
</dbReference>
<keyword evidence="1" id="KW-0479">Metal-binding</keyword>
<gene>
    <name evidence="8" type="primary">PPP3R2</name>
</gene>
<feature type="domain" description="EF-hand" evidence="6">
    <location>
        <begin position="87"/>
        <end position="122"/>
    </location>
</feature>
<evidence type="ECO:0000313" key="7">
    <source>
        <dbReference type="Proteomes" id="UP000248480"/>
    </source>
</evidence>
<evidence type="ECO:0000256" key="2">
    <source>
        <dbReference type="ARBA" id="ARBA00022737"/>
    </source>
</evidence>
<dbReference type="STRING" id="127582.A0A2Y9DDU4"/>
<dbReference type="SMART" id="SM00054">
    <property type="entry name" value="EFh"/>
    <property type="match status" value="4"/>
</dbReference>
<dbReference type="KEGG" id="tmu:101355330"/>
<dbReference type="Proteomes" id="UP000248480">
    <property type="component" value="Unplaced"/>
</dbReference>
<dbReference type="CTD" id="5535"/>
<dbReference type="InterPro" id="IPR002048">
    <property type="entry name" value="EF_hand_dom"/>
</dbReference>
<comment type="function">
    <text evidence="4">Regulatory subunit of calcineurin, a calcium-dependent, calmodulin stimulated protein phosphatase. Confers calcium sensitivity.</text>
</comment>
<organism evidence="7 8">
    <name type="scientific">Trichechus manatus latirostris</name>
    <name type="common">Florida manatee</name>
    <dbReference type="NCBI Taxonomy" id="127582"/>
    <lineage>
        <taxon>Eukaryota</taxon>
        <taxon>Metazoa</taxon>
        <taxon>Chordata</taxon>
        <taxon>Craniata</taxon>
        <taxon>Vertebrata</taxon>
        <taxon>Euteleostomi</taxon>
        <taxon>Mammalia</taxon>
        <taxon>Eutheria</taxon>
        <taxon>Afrotheria</taxon>
        <taxon>Sirenia</taxon>
        <taxon>Trichechidae</taxon>
        <taxon>Trichechus</taxon>
    </lineage>
</organism>
<comment type="similarity">
    <text evidence="5">Belongs to the calcineurin regulatory subunit family.</text>
</comment>
<dbReference type="InterPro" id="IPR011992">
    <property type="entry name" value="EF-hand-dom_pair"/>
</dbReference>
<dbReference type="OrthoDB" id="191686at2759"/>
<dbReference type="InterPro" id="IPR018247">
    <property type="entry name" value="EF_Hand_1_Ca_BS"/>
</dbReference>
<evidence type="ECO:0000259" key="6">
    <source>
        <dbReference type="PROSITE" id="PS50222"/>
    </source>
</evidence>
<dbReference type="PROSITE" id="PS00018">
    <property type="entry name" value="EF_HAND_1"/>
    <property type="match status" value="4"/>
</dbReference>
<evidence type="ECO:0000256" key="5">
    <source>
        <dbReference type="ARBA" id="ARBA00023774"/>
    </source>
</evidence>
<dbReference type="CDD" id="cd00051">
    <property type="entry name" value="EFh"/>
    <property type="match status" value="1"/>
</dbReference>
<dbReference type="GO" id="GO:0005509">
    <property type="term" value="F:calcium ion binding"/>
    <property type="evidence" value="ECO:0007669"/>
    <property type="project" value="InterPro"/>
</dbReference>
<dbReference type="InParanoid" id="A0A2Y9DDU4"/>
<feature type="domain" description="EF-hand" evidence="6">
    <location>
        <begin position="128"/>
        <end position="163"/>
    </location>
</feature>
<keyword evidence="3" id="KW-0106">Calcium</keyword>
<evidence type="ECO:0000256" key="1">
    <source>
        <dbReference type="ARBA" id="ARBA00022723"/>
    </source>
</evidence>
<dbReference type="PROSITE" id="PS50222">
    <property type="entry name" value="EF_HAND_2"/>
    <property type="match status" value="4"/>
</dbReference>
<dbReference type="SUPFAM" id="SSF47473">
    <property type="entry name" value="EF-hand"/>
    <property type="match status" value="1"/>
</dbReference>
<accession>A0A2Y9DDU4</accession>
<feature type="domain" description="EF-hand" evidence="6">
    <location>
        <begin position="18"/>
        <end position="53"/>
    </location>
</feature>
<dbReference type="Gene3D" id="1.10.238.10">
    <property type="entry name" value="EF-hand"/>
    <property type="match status" value="1"/>
</dbReference>
<proteinExistence type="inferred from homology"/>
<dbReference type="AlphaFoldDB" id="A0A2Y9DDU4"/>
<dbReference type="RefSeq" id="XP_004372266.1">
    <property type="nucleotide sequence ID" value="XM_004372209.1"/>
</dbReference>
<evidence type="ECO:0000256" key="3">
    <source>
        <dbReference type="ARBA" id="ARBA00022837"/>
    </source>
</evidence>
<dbReference type="PRINTS" id="PR00450">
    <property type="entry name" value="RECOVERIN"/>
</dbReference>
<keyword evidence="2" id="KW-0677">Repeat</keyword>
<protein>
    <submittedName>
        <fullName evidence="8">Calcineurin subunit B type 2</fullName>
    </submittedName>
</protein>
<name>A0A2Y9DDU4_TRIMA</name>